<dbReference type="Proteomes" id="UP000027059">
    <property type="component" value="Chromosome"/>
</dbReference>
<accession>A0A059XXK6</accession>
<keyword evidence="2" id="KW-1185">Reference proteome</keyword>
<evidence type="ECO:0000313" key="1">
    <source>
        <dbReference type="EMBL" id="AIA31830.1"/>
    </source>
</evidence>
<gene>
    <name evidence="1" type="ORF">Y981_08615</name>
</gene>
<protein>
    <submittedName>
        <fullName evidence="1">Uncharacterized protein</fullName>
    </submittedName>
</protein>
<reference evidence="2" key="1">
    <citation type="submission" date="2014-02" db="EMBL/GenBank/DDBJ databases">
        <title>Complete genome sequence and comparative genomic analysis of the nitrogen-fixing bacterium Leptospirillum ferriphilum YSK.</title>
        <authorList>
            <person name="Guo X."/>
            <person name="Yin H."/>
            <person name="Liang Y."/>
            <person name="Hu Q."/>
            <person name="Ma L."/>
            <person name="Xiao Y."/>
            <person name="Zhang X."/>
            <person name="Qiu G."/>
            <person name="Liu X."/>
        </authorList>
    </citation>
    <scope>NUCLEOTIDE SEQUENCE [LARGE SCALE GENOMIC DNA]</scope>
    <source>
        <strain evidence="2">YSK</strain>
    </source>
</reference>
<reference evidence="1 2" key="2">
    <citation type="journal article" date="2015" name="Biomed. Res. Int.">
        <title>Effects of Arsenite Resistance on the Growth and Functional Gene Expression of Leptospirillum ferriphilum and Acidithiobacillus thiooxidans in Pure Culture and Coculture.</title>
        <authorList>
            <person name="Jiang H."/>
            <person name="Liang Y."/>
            <person name="Yin H."/>
            <person name="Xiao Y."/>
            <person name="Guo X."/>
            <person name="Xu Y."/>
            <person name="Hu Q."/>
            <person name="Liu H."/>
            <person name="Liu X."/>
        </authorList>
    </citation>
    <scope>NUCLEOTIDE SEQUENCE [LARGE SCALE GENOMIC DNA]</scope>
    <source>
        <strain evidence="1 2">YSK</strain>
    </source>
</reference>
<organism evidence="1 2">
    <name type="scientific">Leptospirillum ferriphilum YSK</name>
    <dbReference type="NCBI Taxonomy" id="1441628"/>
    <lineage>
        <taxon>Bacteria</taxon>
        <taxon>Pseudomonadati</taxon>
        <taxon>Nitrospirota</taxon>
        <taxon>Nitrospiria</taxon>
        <taxon>Nitrospirales</taxon>
        <taxon>Nitrospiraceae</taxon>
        <taxon>Leptospirillum</taxon>
    </lineage>
</organism>
<proteinExistence type="predicted"/>
<name>A0A059XXK6_9BACT</name>
<dbReference type="KEGG" id="lfp:Y981_08615"/>
<sequence length="108" mass="12307">MCFRTRRCCNKAQLAFQFKGVDSVLALGHKLDFQELDGERQFGVGEERAARQRVLATAVVALVSAVREHTKLRTFVDRALEPIRPAPLEKEVPTLFFRYILPVEFGET</sequence>
<evidence type="ECO:0000313" key="2">
    <source>
        <dbReference type="Proteomes" id="UP000027059"/>
    </source>
</evidence>
<dbReference type="HOGENOM" id="CLU_2193672_0_0_0"/>
<dbReference type="AlphaFoldDB" id="A0A059XXK6"/>
<dbReference type="EMBL" id="CP007243">
    <property type="protein sequence ID" value="AIA31830.1"/>
    <property type="molecule type" value="Genomic_DNA"/>
</dbReference>